<gene>
    <name evidence="1" type="ORF">L9F63_000935</name>
</gene>
<dbReference type="Proteomes" id="UP001233999">
    <property type="component" value="Unassembled WGS sequence"/>
</dbReference>
<reference evidence="1" key="1">
    <citation type="journal article" date="2023" name="IScience">
        <title>Live-bearing cockroach genome reveals convergent evolutionary mechanisms linked to viviparity in insects and beyond.</title>
        <authorList>
            <person name="Fouks B."/>
            <person name="Harrison M.C."/>
            <person name="Mikhailova A.A."/>
            <person name="Marchal E."/>
            <person name="English S."/>
            <person name="Carruthers M."/>
            <person name="Jennings E.C."/>
            <person name="Chiamaka E.L."/>
            <person name="Frigard R.A."/>
            <person name="Pippel M."/>
            <person name="Attardo G.M."/>
            <person name="Benoit J.B."/>
            <person name="Bornberg-Bauer E."/>
            <person name="Tobe S.S."/>
        </authorList>
    </citation>
    <scope>NUCLEOTIDE SEQUENCE</scope>
    <source>
        <strain evidence="1">Stay&amp;Tobe</strain>
    </source>
</reference>
<protein>
    <submittedName>
        <fullName evidence="1">Uncharacterized protein</fullName>
    </submittedName>
</protein>
<sequence>RTFAMTSCVTDDVDTLLKDVPRAQNNNFVPGRSPCLVQHLLGGQRFVGDDEVKTAVRE</sequence>
<keyword evidence="2" id="KW-1185">Reference proteome</keyword>
<name>A0AAD8AKR2_DIPPU</name>
<dbReference type="AlphaFoldDB" id="A0AAD8AKR2"/>
<feature type="non-terminal residue" evidence="1">
    <location>
        <position position="1"/>
    </location>
</feature>
<accession>A0AAD8AKR2</accession>
<organism evidence="1 2">
    <name type="scientific">Diploptera punctata</name>
    <name type="common">Pacific beetle cockroach</name>
    <dbReference type="NCBI Taxonomy" id="6984"/>
    <lineage>
        <taxon>Eukaryota</taxon>
        <taxon>Metazoa</taxon>
        <taxon>Ecdysozoa</taxon>
        <taxon>Arthropoda</taxon>
        <taxon>Hexapoda</taxon>
        <taxon>Insecta</taxon>
        <taxon>Pterygota</taxon>
        <taxon>Neoptera</taxon>
        <taxon>Polyneoptera</taxon>
        <taxon>Dictyoptera</taxon>
        <taxon>Blattodea</taxon>
        <taxon>Blaberoidea</taxon>
        <taxon>Blaberidae</taxon>
        <taxon>Diplopterinae</taxon>
        <taxon>Diploptera</taxon>
    </lineage>
</organism>
<reference evidence="1" key="2">
    <citation type="submission" date="2023-05" db="EMBL/GenBank/DDBJ databases">
        <authorList>
            <person name="Fouks B."/>
        </authorList>
    </citation>
    <scope>NUCLEOTIDE SEQUENCE</scope>
    <source>
        <strain evidence="1">Stay&amp;Tobe</strain>
        <tissue evidence="1">Testes</tissue>
    </source>
</reference>
<dbReference type="EMBL" id="JASPKZ010000042">
    <property type="protein sequence ID" value="KAJ9600892.1"/>
    <property type="molecule type" value="Genomic_DNA"/>
</dbReference>
<evidence type="ECO:0000313" key="1">
    <source>
        <dbReference type="EMBL" id="KAJ9600892.1"/>
    </source>
</evidence>
<proteinExistence type="predicted"/>
<comment type="caution">
    <text evidence="1">The sequence shown here is derived from an EMBL/GenBank/DDBJ whole genome shotgun (WGS) entry which is preliminary data.</text>
</comment>
<feature type="non-terminal residue" evidence="1">
    <location>
        <position position="58"/>
    </location>
</feature>
<evidence type="ECO:0000313" key="2">
    <source>
        <dbReference type="Proteomes" id="UP001233999"/>
    </source>
</evidence>